<feature type="domain" description="DUF4178" evidence="3">
    <location>
        <begin position="67"/>
        <end position="200"/>
    </location>
</feature>
<organism evidence="4 5">
    <name type="scientific">Polymorphospora rubra</name>
    <dbReference type="NCBI Taxonomy" id="338584"/>
    <lineage>
        <taxon>Bacteria</taxon>
        <taxon>Bacillati</taxon>
        <taxon>Actinomycetota</taxon>
        <taxon>Actinomycetes</taxon>
        <taxon>Micromonosporales</taxon>
        <taxon>Micromonosporaceae</taxon>
        <taxon>Polymorphospora</taxon>
    </lineage>
</organism>
<keyword evidence="5" id="KW-1185">Reference proteome</keyword>
<evidence type="ECO:0000313" key="5">
    <source>
        <dbReference type="Proteomes" id="UP000680866"/>
    </source>
</evidence>
<dbReference type="EMBL" id="AP023359">
    <property type="protein sequence ID" value="BCJ65357.1"/>
    <property type="molecule type" value="Genomic_DNA"/>
</dbReference>
<name>A0A810MW13_9ACTN</name>
<evidence type="ECO:0000313" key="4">
    <source>
        <dbReference type="EMBL" id="BCJ65357.1"/>
    </source>
</evidence>
<keyword evidence="2" id="KW-0812">Transmembrane</keyword>
<dbReference type="InterPro" id="IPR025235">
    <property type="entry name" value="DUF4178"/>
</dbReference>
<reference evidence="4" key="1">
    <citation type="submission" date="2020-08" db="EMBL/GenBank/DDBJ databases">
        <title>Whole genome shotgun sequence of Polymorphospora rubra NBRC 101157.</title>
        <authorList>
            <person name="Komaki H."/>
            <person name="Tamura T."/>
        </authorList>
    </citation>
    <scope>NUCLEOTIDE SEQUENCE</scope>
    <source>
        <strain evidence="4">NBRC 101157</strain>
    </source>
</reference>
<feature type="region of interest" description="Disordered" evidence="1">
    <location>
        <begin position="34"/>
        <end position="64"/>
    </location>
</feature>
<gene>
    <name evidence="4" type="ORF">Prubr_23780</name>
</gene>
<protein>
    <recommendedName>
        <fullName evidence="3">DUF4178 domain-containing protein</fullName>
    </recommendedName>
</protein>
<dbReference type="Pfam" id="PF13785">
    <property type="entry name" value="DUF4178"/>
    <property type="match status" value="1"/>
</dbReference>
<proteinExistence type="predicted"/>
<keyword evidence="2" id="KW-1133">Transmembrane helix</keyword>
<dbReference type="KEGG" id="pry:Prubr_23780"/>
<feature type="transmembrane region" description="Helical" evidence="2">
    <location>
        <begin position="6"/>
        <end position="29"/>
    </location>
</feature>
<evidence type="ECO:0000256" key="1">
    <source>
        <dbReference type="SAM" id="MobiDB-lite"/>
    </source>
</evidence>
<accession>A0A810MW13</accession>
<dbReference type="Proteomes" id="UP000680866">
    <property type="component" value="Chromosome"/>
</dbReference>
<dbReference type="AlphaFoldDB" id="A0A810MW13"/>
<sequence length="218" mass="23468">MLNGSAAWLVAGLGCLLGVVGVVIAIWALQSAKRRSAPPPGPVHGTDPFRSHDDDADALRGDPRRLKPGDIVEIRGTSYGVRGSLRFDEGGWSWTEHLIDDAGDTKRWLSVEEDPDLELVLWTVVPSATVTPGMPTLDFEGRRYVSDESGLARYTATGTTGLLPTGGVRYHDYTAPDGALLSFESYGDSVKWEVSRGEKLHRAEVLVYPQAGPPAKAG</sequence>
<evidence type="ECO:0000256" key="2">
    <source>
        <dbReference type="SAM" id="Phobius"/>
    </source>
</evidence>
<keyword evidence="2" id="KW-0472">Membrane</keyword>
<feature type="compositionally biased region" description="Basic and acidic residues" evidence="1">
    <location>
        <begin position="47"/>
        <end position="64"/>
    </location>
</feature>
<evidence type="ECO:0000259" key="3">
    <source>
        <dbReference type="Pfam" id="PF13785"/>
    </source>
</evidence>